<dbReference type="InterPro" id="IPR029063">
    <property type="entry name" value="SAM-dependent_MTases_sf"/>
</dbReference>
<dbReference type="GO" id="GO:0032259">
    <property type="term" value="P:methylation"/>
    <property type="evidence" value="ECO:0007669"/>
    <property type="project" value="UniProtKB-KW"/>
</dbReference>
<evidence type="ECO:0000259" key="6">
    <source>
        <dbReference type="Pfam" id="PF13649"/>
    </source>
</evidence>
<comment type="pathway">
    <text evidence="1">Lipid metabolism.</text>
</comment>
<dbReference type="SUPFAM" id="SSF53335">
    <property type="entry name" value="S-adenosyl-L-methionine-dependent methyltransferases"/>
    <property type="match status" value="1"/>
</dbReference>
<dbReference type="Proteomes" id="UP001055156">
    <property type="component" value="Unassembled WGS sequence"/>
</dbReference>
<reference evidence="7" key="1">
    <citation type="journal article" date="2021" name="Front. Microbiol.">
        <title>Comprehensive Comparative Genomics and Phenotyping of Methylobacterium Species.</title>
        <authorList>
            <person name="Alessa O."/>
            <person name="Ogura Y."/>
            <person name="Fujitani Y."/>
            <person name="Takami H."/>
            <person name="Hayashi T."/>
            <person name="Sahin N."/>
            <person name="Tani A."/>
        </authorList>
    </citation>
    <scope>NUCLEOTIDE SEQUENCE</scope>
    <source>
        <strain evidence="7">NBRC 15689</strain>
    </source>
</reference>
<reference evidence="7" key="2">
    <citation type="submission" date="2021-08" db="EMBL/GenBank/DDBJ databases">
        <authorList>
            <person name="Tani A."/>
            <person name="Ola A."/>
            <person name="Ogura Y."/>
            <person name="Katsura K."/>
            <person name="Hayashi T."/>
        </authorList>
    </citation>
    <scope>NUCLEOTIDE SEQUENCE</scope>
    <source>
        <strain evidence="7">NBRC 15689</strain>
    </source>
</reference>
<evidence type="ECO:0000256" key="3">
    <source>
        <dbReference type="ARBA" id="ARBA00022679"/>
    </source>
</evidence>
<dbReference type="Gene3D" id="3.40.50.150">
    <property type="entry name" value="Vaccinia Virus protein VP39"/>
    <property type="match status" value="1"/>
</dbReference>
<keyword evidence="3" id="KW-0808">Transferase</keyword>
<dbReference type="EMBL" id="BPQV01000014">
    <property type="protein sequence ID" value="GJE29222.1"/>
    <property type="molecule type" value="Genomic_DNA"/>
</dbReference>
<name>A0ABQ4TFT4_METOR</name>
<accession>A0ABQ4TFT4</accession>
<feature type="domain" description="Methyltransferase" evidence="6">
    <location>
        <begin position="54"/>
        <end position="143"/>
    </location>
</feature>
<comment type="pathway">
    <text evidence="4">Phospholipid metabolism.</text>
</comment>
<dbReference type="InterPro" id="IPR041698">
    <property type="entry name" value="Methyltransf_25"/>
</dbReference>
<keyword evidence="2 7" id="KW-0489">Methyltransferase</keyword>
<keyword evidence="8" id="KW-1185">Reference proteome</keyword>
<protein>
    <submittedName>
        <fullName evidence="7">2-methoxy-6-polyprenyl-1,4-benzoquinol methylase, mitochondrial</fullName>
    </submittedName>
</protein>
<dbReference type="PANTHER" id="PTHR44307">
    <property type="entry name" value="PHOSPHOETHANOLAMINE METHYLTRANSFERASE"/>
    <property type="match status" value="1"/>
</dbReference>
<gene>
    <name evidence="7" type="primary">COQ5_4</name>
    <name evidence="7" type="ORF">LKMONMHP_4101</name>
</gene>
<comment type="caution">
    <text evidence="7">The sequence shown here is derived from an EMBL/GenBank/DDBJ whole genome shotgun (WGS) entry which is preliminary data.</text>
</comment>
<dbReference type="CDD" id="cd02440">
    <property type="entry name" value="AdoMet_MTases"/>
    <property type="match status" value="1"/>
</dbReference>
<dbReference type="PANTHER" id="PTHR44307:SF2">
    <property type="entry name" value="PHOSPHOETHANOLAMINE METHYLTRANSFERASE ISOFORM X1"/>
    <property type="match status" value="1"/>
</dbReference>
<sequence>MTTTQHAVEEDQAGVWNGRAGHAWVQAQTLLDDLFRPFEDLLCEAVAASPDRPVLDVGCGTGSTTRAAAGATSPMIPVTGIDLSVPMIEAARALSASLGERVRFVCADAERYVFVPKSFGTVISRFGIMFFADPVRAFTNLRAAAQEDARLRAVFWRSAEQNPFMTTAERAAAPLLPELPPRRPDGPGQFAFADADRVRYILGASGWGDVVIRPIDVPCTMPERDLAEYVTRLGPLGRILPDVDAPRRAEIVRRVRAAFDPYLHGEAVRFDAACWLLEARATHAAGSMAPIG</sequence>
<evidence type="ECO:0000256" key="4">
    <source>
        <dbReference type="ARBA" id="ARBA00025707"/>
    </source>
</evidence>
<evidence type="ECO:0000256" key="2">
    <source>
        <dbReference type="ARBA" id="ARBA00022603"/>
    </source>
</evidence>
<dbReference type="RefSeq" id="WP_238313502.1">
    <property type="nucleotide sequence ID" value="NZ_BPQV01000014.1"/>
</dbReference>
<evidence type="ECO:0000313" key="8">
    <source>
        <dbReference type="Proteomes" id="UP001055156"/>
    </source>
</evidence>
<dbReference type="GO" id="GO:0008168">
    <property type="term" value="F:methyltransferase activity"/>
    <property type="evidence" value="ECO:0007669"/>
    <property type="project" value="UniProtKB-KW"/>
</dbReference>
<evidence type="ECO:0000256" key="5">
    <source>
        <dbReference type="ARBA" id="ARBA00047622"/>
    </source>
</evidence>
<proteinExistence type="predicted"/>
<organism evidence="7 8">
    <name type="scientific">Methylobacterium organophilum</name>
    <dbReference type="NCBI Taxonomy" id="410"/>
    <lineage>
        <taxon>Bacteria</taxon>
        <taxon>Pseudomonadati</taxon>
        <taxon>Pseudomonadota</taxon>
        <taxon>Alphaproteobacteria</taxon>
        <taxon>Hyphomicrobiales</taxon>
        <taxon>Methylobacteriaceae</taxon>
        <taxon>Methylobacterium</taxon>
    </lineage>
</organism>
<dbReference type="Pfam" id="PF13649">
    <property type="entry name" value="Methyltransf_25"/>
    <property type="match status" value="1"/>
</dbReference>
<evidence type="ECO:0000313" key="7">
    <source>
        <dbReference type="EMBL" id="GJE29222.1"/>
    </source>
</evidence>
<comment type="catalytic activity">
    <reaction evidence="5">
        <text>phosphoethanolamine + S-adenosyl-L-methionine = N-methylethanolamine phosphate + S-adenosyl-L-homocysteine + H(+)</text>
        <dbReference type="Rhea" id="RHEA:20365"/>
        <dbReference type="ChEBI" id="CHEBI:15378"/>
        <dbReference type="ChEBI" id="CHEBI:57781"/>
        <dbReference type="ChEBI" id="CHEBI:57856"/>
        <dbReference type="ChEBI" id="CHEBI:58190"/>
        <dbReference type="ChEBI" id="CHEBI:59789"/>
        <dbReference type="EC" id="2.1.1.103"/>
    </reaction>
    <physiologicalReaction direction="left-to-right" evidence="5">
        <dbReference type="Rhea" id="RHEA:20366"/>
    </physiologicalReaction>
</comment>
<evidence type="ECO:0000256" key="1">
    <source>
        <dbReference type="ARBA" id="ARBA00005189"/>
    </source>
</evidence>